<evidence type="ECO:0000256" key="1">
    <source>
        <dbReference type="SAM" id="Phobius"/>
    </source>
</evidence>
<keyword evidence="1" id="KW-0472">Membrane</keyword>
<sequence length="129" mass="13899">MKKKKTYPEKGQALIILLIFMIIALTVTSAGVMVVLVNSISASSISQSQEVYFIAESGIENALLRLARDPNYTGENVIVGSGTTAVTISGGSTKTITSTATLGNFKKQIIASALYNNYVWSVNSWKENF</sequence>
<keyword evidence="1" id="KW-0812">Transmembrane</keyword>
<proteinExistence type="predicted"/>
<feature type="transmembrane region" description="Helical" evidence="1">
    <location>
        <begin position="12"/>
        <end position="37"/>
    </location>
</feature>
<comment type="caution">
    <text evidence="2">The sequence shown here is derived from an EMBL/GenBank/DDBJ whole genome shotgun (WGS) entry which is preliminary data.</text>
</comment>
<evidence type="ECO:0000313" key="3">
    <source>
        <dbReference type="Proteomes" id="UP000176609"/>
    </source>
</evidence>
<protein>
    <recommendedName>
        <fullName evidence="4">Type 4 fimbrial biogenesis protein PilX N-terminal domain-containing protein</fullName>
    </recommendedName>
</protein>
<organism evidence="2 3">
    <name type="scientific">Candidatus Gottesmanbacteria bacterium RIFCSPLOWO2_01_FULL_39_12b</name>
    <dbReference type="NCBI Taxonomy" id="1798388"/>
    <lineage>
        <taxon>Bacteria</taxon>
        <taxon>Candidatus Gottesmaniibacteriota</taxon>
    </lineage>
</organism>
<evidence type="ECO:0000313" key="2">
    <source>
        <dbReference type="EMBL" id="OGG27488.1"/>
    </source>
</evidence>
<dbReference type="AlphaFoldDB" id="A0A1F6AS47"/>
<gene>
    <name evidence="2" type="ORF">A2960_04295</name>
</gene>
<reference evidence="2 3" key="1">
    <citation type="journal article" date="2016" name="Nat. Commun.">
        <title>Thousands of microbial genomes shed light on interconnected biogeochemical processes in an aquifer system.</title>
        <authorList>
            <person name="Anantharaman K."/>
            <person name="Brown C.T."/>
            <person name="Hug L.A."/>
            <person name="Sharon I."/>
            <person name="Castelle C.J."/>
            <person name="Probst A.J."/>
            <person name="Thomas B.C."/>
            <person name="Singh A."/>
            <person name="Wilkins M.J."/>
            <person name="Karaoz U."/>
            <person name="Brodie E.L."/>
            <person name="Williams K.H."/>
            <person name="Hubbard S.S."/>
            <person name="Banfield J.F."/>
        </authorList>
    </citation>
    <scope>NUCLEOTIDE SEQUENCE [LARGE SCALE GENOMIC DNA]</scope>
</reference>
<dbReference type="Proteomes" id="UP000176609">
    <property type="component" value="Unassembled WGS sequence"/>
</dbReference>
<dbReference type="EMBL" id="MFJR01000001">
    <property type="protein sequence ID" value="OGG27488.1"/>
    <property type="molecule type" value="Genomic_DNA"/>
</dbReference>
<evidence type="ECO:0008006" key="4">
    <source>
        <dbReference type="Google" id="ProtNLM"/>
    </source>
</evidence>
<keyword evidence="1" id="KW-1133">Transmembrane helix</keyword>
<name>A0A1F6AS47_9BACT</name>
<accession>A0A1F6AS47</accession>